<dbReference type="AlphaFoldDB" id="A0A819XSN4"/>
<evidence type="ECO:0000313" key="3">
    <source>
        <dbReference type="Proteomes" id="UP000663836"/>
    </source>
</evidence>
<name>A0A819XSN4_9BILA</name>
<dbReference type="Proteomes" id="UP000663836">
    <property type="component" value="Unassembled WGS sequence"/>
</dbReference>
<sequence length="100" mass="11668">MLKCLTLIVKVFPARKYAIECVTNYKEIIFGKASIVNDKFPYDRFSFGNVPENFWKFIHCNENHLAHVQFSIPNVFEIKSLLEENIDLASIMPLFVLDCH</sequence>
<dbReference type="EMBL" id="CAJOBD010009687">
    <property type="protein sequence ID" value="CAF4139884.1"/>
    <property type="molecule type" value="Genomic_DNA"/>
</dbReference>
<organism evidence="2 3">
    <name type="scientific">Rotaria sordida</name>
    <dbReference type="NCBI Taxonomy" id="392033"/>
    <lineage>
        <taxon>Eukaryota</taxon>
        <taxon>Metazoa</taxon>
        <taxon>Spiralia</taxon>
        <taxon>Gnathifera</taxon>
        <taxon>Rotifera</taxon>
        <taxon>Eurotatoria</taxon>
        <taxon>Bdelloidea</taxon>
        <taxon>Philodinida</taxon>
        <taxon>Philodinidae</taxon>
        <taxon>Rotaria</taxon>
    </lineage>
</organism>
<accession>A0A819XSN4</accession>
<dbReference type="Proteomes" id="UP000663864">
    <property type="component" value="Unassembled WGS sequence"/>
</dbReference>
<gene>
    <name evidence="2" type="ORF">JBS370_LOCUS33439</name>
    <name evidence="1" type="ORF">ZHD862_LOCUS6563</name>
</gene>
<proteinExistence type="predicted"/>
<comment type="caution">
    <text evidence="2">The sequence shown here is derived from an EMBL/GenBank/DDBJ whole genome shotgun (WGS) entry which is preliminary data.</text>
</comment>
<protein>
    <submittedName>
        <fullName evidence="2">Uncharacterized protein</fullName>
    </submittedName>
</protein>
<evidence type="ECO:0000313" key="1">
    <source>
        <dbReference type="EMBL" id="CAF0884557.1"/>
    </source>
</evidence>
<reference evidence="2" key="1">
    <citation type="submission" date="2021-02" db="EMBL/GenBank/DDBJ databases">
        <authorList>
            <person name="Nowell W R."/>
        </authorList>
    </citation>
    <scope>NUCLEOTIDE SEQUENCE</scope>
</reference>
<evidence type="ECO:0000313" key="2">
    <source>
        <dbReference type="EMBL" id="CAF4139884.1"/>
    </source>
</evidence>
<dbReference type="EMBL" id="CAJNOT010000187">
    <property type="protein sequence ID" value="CAF0884557.1"/>
    <property type="molecule type" value="Genomic_DNA"/>
</dbReference>